<dbReference type="EMBL" id="UZAK01049527">
    <property type="protein sequence ID" value="VDP79075.1"/>
    <property type="molecule type" value="Genomic_DNA"/>
</dbReference>
<reference evidence="2 3" key="2">
    <citation type="submission" date="2018-11" db="EMBL/GenBank/DDBJ databases">
        <authorList>
            <consortium name="Pathogen Informatics"/>
        </authorList>
    </citation>
    <scope>NUCLEOTIDE SEQUENCE [LARGE SCALE GENOMIC DNA]</scope>
    <source>
        <strain evidence="2">Dakar</strain>
        <strain evidence="3">Dakar, Senegal</strain>
    </source>
</reference>
<evidence type="ECO:0000256" key="1">
    <source>
        <dbReference type="SAM" id="MobiDB-lite"/>
    </source>
</evidence>
<feature type="region of interest" description="Disordered" evidence="1">
    <location>
        <begin position="54"/>
        <end position="73"/>
    </location>
</feature>
<organism evidence="4">
    <name type="scientific">Schistosoma curassoni</name>
    <dbReference type="NCBI Taxonomy" id="6186"/>
    <lineage>
        <taxon>Eukaryota</taxon>
        <taxon>Metazoa</taxon>
        <taxon>Spiralia</taxon>
        <taxon>Lophotrochozoa</taxon>
        <taxon>Platyhelminthes</taxon>
        <taxon>Trematoda</taxon>
        <taxon>Digenea</taxon>
        <taxon>Strigeidida</taxon>
        <taxon>Schistosomatoidea</taxon>
        <taxon>Schistosomatidae</taxon>
        <taxon>Schistosoma</taxon>
    </lineage>
</organism>
<keyword evidence="3" id="KW-1185">Reference proteome</keyword>
<protein>
    <submittedName>
        <fullName evidence="4">C2H2-type domain-containing protein</fullName>
    </submittedName>
</protein>
<dbReference type="Proteomes" id="UP000279833">
    <property type="component" value="Unassembled WGS sequence"/>
</dbReference>
<name>A0A183L569_9TREM</name>
<reference evidence="4" key="1">
    <citation type="submission" date="2016-06" db="UniProtKB">
        <authorList>
            <consortium name="WormBaseParasite"/>
        </authorList>
    </citation>
    <scope>IDENTIFICATION</scope>
</reference>
<feature type="compositionally biased region" description="Low complexity" evidence="1">
    <location>
        <begin position="54"/>
        <end position="72"/>
    </location>
</feature>
<proteinExistence type="predicted"/>
<evidence type="ECO:0000313" key="2">
    <source>
        <dbReference type="EMBL" id="VDP79075.1"/>
    </source>
</evidence>
<evidence type="ECO:0000313" key="3">
    <source>
        <dbReference type="Proteomes" id="UP000279833"/>
    </source>
</evidence>
<evidence type="ECO:0000313" key="4">
    <source>
        <dbReference type="WBParaSite" id="SCUD_0002248601-mRNA-1"/>
    </source>
</evidence>
<dbReference type="AlphaFoldDB" id="A0A183L569"/>
<dbReference type="WBParaSite" id="SCUD_0002248601-mRNA-1">
    <property type="protein sequence ID" value="SCUD_0002248601-mRNA-1"/>
    <property type="gene ID" value="SCUD_0002248601"/>
</dbReference>
<gene>
    <name evidence="2" type="ORF">SCUD_LOCUS22483</name>
</gene>
<sequence>MTGSDSSMCDLEVKSSLSLTSHLHEHQRNSFFHINTTTITTNDTTTINNHINTTPINNYQQQNDTMYDNNNDNDVKIKSSMNDCISDNKINDTHSTTVVHEKNESKLVYD</sequence>
<accession>A0A183L569</accession>